<evidence type="ECO:0000256" key="1">
    <source>
        <dbReference type="SAM" id="MobiDB-lite"/>
    </source>
</evidence>
<protein>
    <submittedName>
        <fullName evidence="2">Uncharacterized protein</fullName>
    </submittedName>
</protein>
<feature type="region of interest" description="Disordered" evidence="1">
    <location>
        <begin position="1"/>
        <end position="66"/>
    </location>
</feature>
<feature type="non-terminal residue" evidence="2">
    <location>
        <position position="1"/>
    </location>
</feature>
<evidence type="ECO:0000313" key="2">
    <source>
        <dbReference type="EMBL" id="CAA9563208.1"/>
    </source>
</evidence>
<feature type="compositionally biased region" description="Basic residues" evidence="1">
    <location>
        <begin position="1"/>
        <end position="15"/>
    </location>
</feature>
<feature type="non-terminal residue" evidence="2">
    <location>
        <position position="66"/>
    </location>
</feature>
<reference evidence="2" key="1">
    <citation type="submission" date="2020-02" db="EMBL/GenBank/DDBJ databases">
        <authorList>
            <person name="Meier V. D."/>
        </authorList>
    </citation>
    <scope>NUCLEOTIDE SEQUENCE</scope>
    <source>
        <strain evidence="2">AVDCRST_MAG19</strain>
    </source>
</reference>
<feature type="compositionally biased region" description="Basic residues" evidence="1">
    <location>
        <begin position="26"/>
        <end position="43"/>
    </location>
</feature>
<proteinExistence type="predicted"/>
<name>A0A6J4V228_9BACT</name>
<sequence>GAPTARRARRNRPPGRRPEGNDRPPRQRHASPLLRRRRARHRPGHADRPDRGGHPPGRRGAGNLRV</sequence>
<feature type="compositionally biased region" description="Basic and acidic residues" evidence="1">
    <location>
        <begin position="16"/>
        <end position="25"/>
    </location>
</feature>
<feature type="compositionally biased region" description="Basic and acidic residues" evidence="1">
    <location>
        <begin position="44"/>
        <end position="53"/>
    </location>
</feature>
<dbReference type="EMBL" id="CADCWL010000088">
    <property type="protein sequence ID" value="CAA9563208.1"/>
    <property type="molecule type" value="Genomic_DNA"/>
</dbReference>
<dbReference type="AlphaFoldDB" id="A0A6J4V228"/>
<gene>
    <name evidence="2" type="ORF">AVDCRST_MAG19-1998</name>
</gene>
<accession>A0A6J4V228</accession>
<organism evidence="2">
    <name type="scientific">uncultured Thermomicrobiales bacterium</name>
    <dbReference type="NCBI Taxonomy" id="1645740"/>
    <lineage>
        <taxon>Bacteria</taxon>
        <taxon>Pseudomonadati</taxon>
        <taxon>Thermomicrobiota</taxon>
        <taxon>Thermomicrobia</taxon>
        <taxon>Thermomicrobiales</taxon>
        <taxon>environmental samples</taxon>
    </lineage>
</organism>